<protein>
    <submittedName>
        <fullName evidence="2">Uncharacterized protein</fullName>
    </submittedName>
</protein>
<gene>
    <name evidence="2" type="ORF">B0T18DRAFT_100662</name>
</gene>
<dbReference type="AlphaFoldDB" id="A0AA40F0Z1"/>
<name>A0AA40F0Z1_9PEZI</name>
<feature type="region of interest" description="Disordered" evidence="1">
    <location>
        <begin position="165"/>
        <end position="323"/>
    </location>
</feature>
<evidence type="ECO:0000313" key="3">
    <source>
        <dbReference type="Proteomes" id="UP001172155"/>
    </source>
</evidence>
<feature type="region of interest" description="Disordered" evidence="1">
    <location>
        <begin position="372"/>
        <end position="440"/>
    </location>
</feature>
<proteinExistence type="predicted"/>
<feature type="compositionally biased region" description="Low complexity" evidence="1">
    <location>
        <begin position="594"/>
        <end position="607"/>
    </location>
</feature>
<feature type="compositionally biased region" description="Polar residues" evidence="1">
    <location>
        <begin position="165"/>
        <end position="187"/>
    </location>
</feature>
<comment type="caution">
    <text evidence="2">The sequence shown here is derived from an EMBL/GenBank/DDBJ whole genome shotgun (WGS) entry which is preliminary data.</text>
</comment>
<dbReference type="EMBL" id="JAUKUD010000003">
    <property type="protein sequence ID" value="KAK0749240.1"/>
    <property type="molecule type" value="Genomic_DNA"/>
</dbReference>
<feature type="compositionally biased region" description="Low complexity" evidence="1">
    <location>
        <begin position="304"/>
        <end position="313"/>
    </location>
</feature>
<evidence type="ECO:0000313" key="2">
    <source>
        <dbReference type="EMBL" id="KAK0749240.1"/>
    </source>
</evidence>
<feature type="compositionally biased region" description="Basic and acidic residues" evidence="1">
    <location>
        <begin position="426"/>
        <end position="440"/>
    </location>
</feature>
<sequence>MKRLLPLALSPNPGRPEKVSIAIKKSKKSAMGCTFPELLVRDLEVSGAVFASKSMTAGRPSVGLAISEDEGDYDWDGLEIRRSSTPACVGGRSPPRRVRSLSLMVRGERHAPFGLFEHDGELRYPADISDSGSDLSSGMEHSAVRAREQSFTTAATSVSGRCSSLVSQKPVSPTSATSAEINGNQIRKGSWFDADGDVDTDTDSRPELLRQGRSTPGPSRCRTTHKPRSRPAFNIAIFSTTDTMGDSSSDPRARADLDAPSRSPQRHPAVTTRPHTSNGPTQIGRPRIVDIQPPPAIPRRKSSLRTTRGRTSSVPSAKEVPKMPSIGLRTGYAAGDDGDVDSDDEASLHSQLTSPLPVIATSCGRMVIDASKPPSFDLPNRDLPPRVNPAPVTPRPTDVSGFSFRRETEQRRPRKPRFQEEMDEETTPHQEQYREPRHQDARIAEPVTPVTHARNPSFLTPTHYAGSQTNWTFNHLTRTSSTTSSLSTPGIPLPPDVVENLRVQIVGFPATMLLSSSLTVETIRAYSRKLRHRLGPSSALRLSGDADDRSIFSFTSCNTPKRPSIVRSPTSRWGFSFSLRRRYNDESCTGELGTTNDTPSPTSSNLSAVGSKLPATPNWEPIRNIFPAATDYLCDALYAHLVVYNYVSILCPLPLGALAGDSGEGQPIPKKAAHLLGLQEAPTGPTGLRRMASRRAVGGGGSAPMGTRTELREVQKGLRLCIAKLVAKLKQEEGTDSEEGGPLHSKKEVMVDPLLVRTLCEVVRCAEEAL</sequence>
<organism evidence="2 3">
    <name type="scientific">Schizothecium vesticola</name>
    <dbReference type="NCBI Taxonomy" id="314040"/>
    <lineage>
        <taxon>Eukaryota</taxon>
        <taxon>Fungi</taxon>
        <taxon>Dikarya</taxon>
        <taxon>Ascomycota</taxon>
        <taxon>Pezizomycotina</taxon>
        <taxon>Sordariomycetes</taxon>
        <taxon>Sordariomycetidae</taxon>
        <taxon>Sordariales</taxon>
        <taxon>Schizotheciaceae</taxon>
        <taxon>Schizothecium</taxon>
    </lineage>
</organism>
<evidence type="ECO:0000256" key="1">
    <source>
        <dbReference type="SAM" id="MobiDB-lite"/>
    </source>
</evidence>
<feature type="compositionally biased region" description="Low complexity" evidence="1">
    <location>
        <begin position="239"/>
        <end position="248"/>
    </location>
</feature>
<keyword evidence="3" id="KW-1185">Reference proteome</keyword>
<accession>A0AA40F0Z1</accession>
<reference evidence="2" key="1">
    <citation type="submission" date="2023-06" db="EMBL/GenBank/DDBJ databases">
        <title>Genome-scale phylogeny and comparative genomics of the fungal order Sordariales.</title>
        <authorList>
            <consortium name="Lawrence Berkeley National Laboratory"/>
            <person name="Hensen N."/>
            <person name="Bonometti L."/>
            <person name="Westerberg I."/>
            <person name="Brannstrom I.O."/>
            <person name="Guillou S."/>
            <person name="Cros-Aarteil S."/>
            <person name="Calhoun S."/>
            <person name="Haridas S."/>
            <person name="Kuo A."/>
            <person name="Mondo S."/>
            <person name="Pangilinan J."/>
            <person name="Riley R."/>
            <person name="LaButti K."/>
            <person name="Andreopoulos B."/>
            <person name="Lipzen A."/>
            <person name="Chen C."/>
            <person name="Yanf M."/>
            <person name="Daum C."/>
            <person name="Ng V."/>
            <person name="Clum A."/>
            <person name="Steindorff A."/>
            <person name="Ohm R."/>
            <person name="Martin F."/>
            <person name="Silar P."/>
            <person name="Natvig D."/>
            <person name="Lalanne C."/>
            <person name="Gautier V."/>
            <person name="Ament-velasquez S.L."/>
            <person name="Kruys A."/>
            <person name="Hutchinson M.I."/>
            <person name="Powell A.J."/>
            <person name="Barry K."/>
            <person name="Miller A.N."/>
            <person name="Grigoriev I.V."/>
            <person name="Debuchy R."/>
            <person name="Gladieux P."/>
            <person name="Thoren M.H."/>
            <person name="Johannesson H."/>
        </authorList>
    </citation>
    <scope>NUCLEOTIDE SEQUENCE</scope>
    <source>
        <strain evidence="2">SMH3187-1</strain>
    </source>
</reference>
<feature type="compositionally biased region" description="Basic and acidic residues" evidence="1">
    <location>
        <begin position="249"/>
        <end position="259"/>
    </location>
</feature>
<feature type="region of interest" description="Disordered" evidence="1">
    <location>
        <begin position="588"/>
        <end position="610"/>
    </location>
</feature>
<dbReference type="Proteomes" id="UP001172155">
    <property type="component" value="Unassembled WGS sequence"/>
</dbReference>